<sequence>MRVRPSDLMCTDLRSRVPASLGCFSGQLWAKAVQRKTGGGAAKPAAQAPCSALRNTKDGSDPGPAARTPGARRVRYSLYTWKHTGPCHSSARAGGFTRPPCAKEQVGLGRILPVSHSLPAPGLDPEGTLERGFPGSTPEFLSPAVWQVCVSRFQPLSLSCRTCSSSPDPSRLPLSQQSLRHTSPALWALAVTFRLKSSALTWPHSPLASIPSVQRLVLPSWALSRLPKLVPSGALAPAQGACSLLRLCLNTSPSERLSFATLLEIAHLSPLAVVPHRTCHSPPDTGEGLSVAAPPQQKVRRLGAGSLGPREAPGTEQARVLVWHKWCSKRTFRCRKL</sequence>
<dbReference type="RefSeq" id="XP_032338797.1">
    <property type="nucleotide sequence ID" value="XM_032482906.1"/>
</dbReference>
<feature type="compositionally biased region" description="Low complexity" evidence="1">
    <location>
        <begin position="42"/>
        <end position="52"/>
    </location>
</feature>
<gene>
    <name evidence="3" type="primary">LOC106730036</name>
</gene>
<evidence type="ECO:0000256" key="1">
    <source>
        <dbReference type="SAM" id="MobiDB-lite"/>
    </source>
</evidence>
<accession>A0A8B8T9N7</accession>
<reference evidence="3" key="1">
    <citation type="submission" date="2025-08" db="UniProtKB">
        <authorList>
            <consortium name="RefSeq"/>
        </authorList>
    </citation>
    <scope>IDENTIFICATION</scope>
    <source>
        <tissue evidence="3">Ear skin</tissue>
    </source>
</reference>
<organism evidence="2 3">
    <name type="scientific">Camelus ferus</name>
    <name type="common">Wild bactrian camel</name>
    <name type="synonym">Camelus bactrianus ferus</name>
    <dbReference type="NCBI Taxonomy" id="419612"/>
    <lineage>
        <taxon>Eukaryota</taxon>
        <taxon>Metazoa</taxon>
        <taxon>Chordata</taxon>
        <taxon>Craniata</taxon>
        <taxon>Vertebrata</taxon>
        <taxon>Euteleostomi</taxon>
        <taxon>Mammalia</taxon>
        <taxon>Eutheria</taxon>
        <taxon>Laurasiatheria</taxon>
        <taxon>Artiodactyla</taxon>
        <taxon>Tylopoda</taxon>
        <taxon>Camelidae</taxon>
        <taxon>Camelus</taxon>
    </lineage>
</organism>
<evidence type="ECO:0000313" key="3">
    <source>
        <dbReference type="RefSeq" id="XP_032338797.1"/>
    </source>
</evidence>
<dbReference type="AlphaFoldDB" id="A0A8B8T9N7"/>
<dbReference type="Proteomes" id="UP000694856">
    <property type="component" value="Chromosome 6"/>
</dbReference>
<protein>
    <submittedName>
        <fullName evidence="3">Uncharacterized protein LOC106730036</fullName>
    </submittedName>
</protein>
<dbReference type="KEGG" id="cfr:106730036"/>
<feature type="region of interest" description="Disordered" evidence="1">
    <location>
        <begin position="40"/>
        <end position="69"/>
    </location>
</feature>
<proteinExistence type="predicted"/>
<evidence type="ECO:0000313" key="2">
    <source>
        <dbReference type="Proteomes" id="UP000694856"/>
    </source>
</evidence>
<name>A0A8B8T9N7_CAMFR</name>
<dbReference type="GeneID" id="106730036"/>
<keyword evidence="2" id="KW-1185">Reference proteome</keyword>